<dbReference type="GO" id="GO:0004519">
    <property type="term" value="F:endonuclease activity"/>
    <property type="evidence" value="ECO:0007669"/>
    <property type="project" value="UniProtKB-KW"/>
</dbReference>
<dbReference type="RefSeq" id="WP_125031494.1">
    <property type="nucleotide sequence ID" value="NZ_JAPXVP010000014.1"/>
</dbReference>
<name>A0A425XYF4_9BACT</name>
<dbReference type="Proteomes" id="UP000285794">
    <property type="component" value="Unassembled WGS sequence"/>
</dbReference>
<comment type="caution">
    <text evidence="1">The sequence shown here is derived from an EMBL/GenBank/DDBJ whole genome shotgun (WGS) entry which is preliminary data.</text>
</comment>
<keyword evidence="1" id="KW-0378">Hydrolase</keyword>
<keyword evidence="1" id="KW-0255">Endonuclease</keyword>
<keyword evidence="2" id="KW-1185">Reference proteome</keyword>
<organism evidence="1 2">
    <name type="scientific">Ancylomarina euxinus</name>
    <dbReference type="NCBI Taxonomy" id="2283627"/>
    <lineage>
        <taxon>Bacteria</taxon>
        <taxon>Pseudomonadati</taxon>
        <taxon>Bacteroidota</taxon>
        <taxon>Bacteroidia</taxon>
        <taxon>Marinilabiliales</taxon>
        <taxon>Marinifilaceae</taxon>
        <taxon>Ancylomarina</taxon>
    </lineage>
</organism>
<evidence type="ECO:0000313" key="2">
    <source>
        <dbReference type="Proteomes" id="UP000285794"/>
    </source>
</evidence>
<gene>
    <name evidence="1" type="ORF">DWB61_13895</name>
</gene>
<accession>A0A425XYF4</accession>
<evidence type="ECO:0000313" key="1">
    <source>
        <dbReference type="EMBL" id="RRG19837.1"/>
    </source>
</evidence>
<sequence>MLSFLFSKNFEDYLFQNTKLETPSVTKHRFGKVYTENGVQKMKLNLQIRFIK</sequence>
<dbReference type="Pfam" id="PF09561">
    <property type="entry name" value="RE_HpaII"/>
    <property type="match status" value="1"/>
</dbReference>
<proteinExistence type="predicted"/>
<dbReference type="EMBL" id="QQWG01000016">
    <property type="protein sequence ID" value="RRG19837.1"/>
    <property type="molecule type" value="Genomic_DNA"/>
</dbReference>
<dbReference type="AlphaFoldDB" id="A0A425XYF4"/>
<reference evidence="1 2" key="1">
    <citation type="submission" date="2018-07" db="EMBL/GenBank/DDBJ databases">
        <title>Draft genome sequence of Ancylomarina sp. M1P.</title>
        <authorList>
            <person name="Yadav S."/>
            <person name="Villanueva L."/>
            <person name="Damste J.S.S."/>
        </authorList>
    </citation>
    <scope>NUCLEOTIDE SEQUENCE [LARGE SCALE GENOMIC DNA]</scope>
    <source>
        <strain evidence="1 2">M1P</strain>
    </source>
</reference>
<keyword evidence="1" id="KW-0540">Nuclease</keyword>
<dbReference type="InterPro" id="IPR019062">
    <property type="entry name" value="Restrct_endonuc_II_HpaII"/>
</dbReference>
<protein>
    <submittedName>
        <fullName evidence="1">HpaII family restriction endonuclease</fullName>
    </submittedName>
</protein>